<dbReference type="PANTHER" id="PTHR34406">
    <property type="entry name" value="PROTEIN YCEI"/>
    <property type="match status" value="1"/>
</dbReference>
<accession>A0A1N6EWC2</accession>
<sequence>MMRPALVLAGIIAAGPAIAQDLAMDTTKTDLATLQPGTYRLDQAHSSLIFAVDHIGISIFRASFDSFTATLEMDPADPGTAKLSATIDVASLDIPTPEPEGFRAMLTTAPWFDLTNHPEIILVSTAIRLTGEKAAEVEAVLTINGTSAPITMSVTALGGWVGNQYDPNARIGFHAEGRFSRSAVGFDVGLPPPGTTMGVADEVSFSVDAEFTGPPWEG</sequence>
<evidence type="ECO:0000313" key="3">
    <source>
        <dbReference type="EMBL" id="SIN87233.1"/>
    </source>
</evidence>
<dbReference type="SMART" id="SM00867">
    <property type="entry name" value="YceI"/>
    <property type="match status" value="1"/>
</dbReference>
<feature type="domain" description="Lipid/polyisoprenoid-binding YceI-like" evidence="2">
    <location>
        <begin position="38"/>
        <end position="212"/>
    </location>
</feature>
<proteinExistence type="predicted"/>
<dbReference type="Gene3D" id="2.40.128.110">
    <property type="entry name" value="Lipid/polyisoprenoid-binding, YceI-like"/>
    <property type="match status" value="1"/>
</dbReference>
<dbReference type="STRING" id="1217970.SAMN05444002_1153"/>
<evidence type="ECO:0000259" key="2">
    <source>
        <dbReference type="SMART" id="SM00867"/>
    </source>
</evidence>
<name>A0A1N6EWC2_9RHOB</name>
<dbReference type="Pfam" id="PF04264">
    <property type="entry name" value="YceI"/>
    <property type="match status" value="1"/>
</dbReference>
<dbReference type="AlphaFoldDB" id="A0A1N6EWC2"/>
<dbReference type="EMBL" id="FSRL01000001">
    <property type="protein sequence ID" value="SIN87233.1"/>
    <property type="molecule type" value="Genomic_DNA"/>
</dbReference>
<reference evidence="4" key="1">
    <citation type="submission" date="2016-11" db="EMBL/GenBank/DDBJ databases">
        <authorList>
            <person name="Varghese N."/>
            <person name="Submissions S."/>
        </authorList>
    </citation>
    <scope>NUCLEOTIDE SEQUENCE [LARGE SCALE GENOMIC DNA]</scope>
    <source>
        <strain evidence="4">DSM 29440</strain>
    </source>
</reference>
<dbReference type="OrthoDB" id="9811006at2"/>
<feature type="chain" id="PRO_5013111178" evidence="1">
    <location>
        <begin position="20"/>
        <end position="218"/>
    </location>
</feature>
<keyword evidence="1" id="KW-0732">Signal</keyword>
<dbReference type="PANTHER" id="PTHR34406:SF2">
    <property type="entry name" value="PERIPLASMIC PROTEIN"/>
    <property type="match status" value="1"/>
</dbReference>
<dbReference type="Proteomes" id="UP000184932">
    <property type="component" value="Unassembled WGS sequence"/>
</dbReference>
<gene>
    <name evidence="3" type="ORF">SAMN05444002_1153</name>
</gene>
<dbReference type="SUPFAM" id="SSF101874">
    <property type="entry name" value="YceI-like"/>
    <property type="match status" value="1"/>
</dbReference>
<feature type="signal peptide" evidence="1">
    <location>
        <begin position="1"/>
        <end position="19"/>
    </location>
</feature>
<protein>
    <submittedName>
        <fullName evidence="3">Polyisoprenoid-binding protein YceI</fullName>
    </submittedName>
</protein>
<dbReference type="InterPro" id="IPR007372">
    <property type="entry name" value="Lipid/polyisoprenoid-bd_YceI"/>
</dbReference>
<dbReference type="InterPro" id="IPR036761">
    <property type="entry name" value="TTHA0802/YceI-like_sf"/>
</dbReference>
<evidence type="ECO:0000313" key="4">
    <source>
        <dbReference type="Proteomes" id="UP000184932"/>
    </source>
</evidence>
<evidence type="ECO:0000256" key="1">
    <source>
        <dbReference type="SAM" id="SignalP"/>
    </source>
</evidence>
<keyword evidence="4" id="KW-1185">Reference proteome</keyword>
<organism evidence="3 4">
    <name type="scientific">Vannielia litorea</name>
    <dbReference type="NCBI Taxonomy" id="1217970"/>
    <lineage>
        <taxon>Bacteria</taxon>
        <taxon>Pseudomonadati</taxon>
        <taxon>Pseudomonadota</taxon>
        <taxon>Alphaproteobacteria</taxon>
        <taxon>Rhodobacterales</taxon>
        <taxon>Paracoccaceae</taxon>
        <taxon>Vannielia</taxon>
    </lineage>
</organism>